<dbReference type="InterPro" id="IPR036866">
    <property type="entry name" value="RibonucZ/Hydroxyglut_hydro"/>
</dbReference>
<dbReference type="STRING" id="1641875.XM53_02945"/>
<dbReference type="RefSeq" id="WP_057790064.1">
    <property type="nucleotide sequence ID" value="NZ_LAXJ01000002.1"/>
</dbReference>
<dbReference type="Proteomes" id="UP000051295">
    <property type="component" value="Unassembled WGS sequence"/>
</dbReference>
<evidence type="ECO:0000313" key="2">
    <source>
        <dbReference type="Proteomes" id="UP000051295"/>
    </source>
</evidence>
<dbReference type="AlphaFoldDB" id="A0A0T5P0K1"/>
<comment type="caution">
    <text evidence="1">The sequence shown here is derived from an EMBL/GenBank/DDBJ whole genome shotgun (WGS) entry which is preliminary data.</text>
</comment>
<evidence type="ECO:0008006" key="3">
    <source>
        <dbReference type="Google" id="ProtNLM"/>
    </source>
</evidence>
<dbReference type="PANTHER" id="PTHR33835:SF1">
    <property type="entry name" value="METALLO-BETA-LACTAMASE DOMAIN-CONTAINING PROTEIN"/>
    <property type="match status" value="1"/>
</dbReference>
<organism evidence="1 2">
    <name type="scientific">Roseovarius atlanticus</name>
    <dbReference type="NCBI Taxonomy" id="1641875"/>
    <lineage>
        <taxon>Bacteria</taxon>
        <taxon>Pseudomonadati</taxon>
        <taxon>Pseudomonadota</taxon>
        <taxon>Alphaproteobacteria</taxon>
        <taxon>Rhodobacterales</taxon>
        <taxon>Roseobacteraceae</taxon>
        <taxon>Roseovarius</taxon>
    </lineage>
</organism>
<dbReference type="SUPFAM" id="SSF56281">
    <property type="entry name" value="Metallo-hydrolase/oxidoreductase"/>
    <property type="match status" value="1"/>
</dbReference>
<proteinExistence type="predicted"/>
<accession>A0A0T5P0K1</accession>
<dbReference type="EMBL" id="LAXJ01000002">
    <property type="protein sequence ID" value="KRS14672.1"/>
    <property type="molecule type" value="Genomic_DNA"/>
</dbReference>
<dbReference type="PATRIC" id="fig|1641875.4.peg.1690"/>
<dbReference type="Pfam" id="PF14234">
    <property type="entry name" value="DUF4336"/>
    <property type="match status" value="1"/>
</dbReference>
<dbReference type="PANTHER" id="PTHR33835">
    <property type="entry name" value="YALI0C07656P"/>
    <property type="match status" value="1"/>
</dbReference>
<gene>
    <name evidence="1" type="ORF">XM53_02945</name>
</gene>
<sequence length="265" mass="29729">MTATGYEPLNVLKPVADSIWIIDGAPVTVMGFPFPTRATVIRLENGDLWVHSPTPLTHDLQEALAVLGPVRHLVAPNQFHFLHIPEWAAAFPEAQLWMAPGTPERAATHGVGLPDGQELQPREAEVPWDGQIAQILVRGSRTHKEIAFFHKGSATTILTDLIEAFETATLPARCRPFVWLNGIDETDGKTPPLIRWTFRDKQAFAEDIETIVGWGARRVIIAHGRWYARNGTAELERAFRKLLAPRQWDRAMRDMKARAQDDDQA</sequence>
<name>A0A0T5P0K1_9RHOB</name>
<evidence type="ECO:0000313" key="1">
    <source>
        <dbReference type="EMBL" id="KRS14672.1"/>
    </source>
</evidence>
<dbReference type="InterPro" id="IPR025638">
    <property type="entry name" value="DUF4336"/>
</dbReference>
<protein>
    <recommendedName>
        <fullName evidence="3">DUF4336 domain-containing protein</fullName>
    </recommendedName>
</protein>
<keyword evidence="2" id="KW-1185">Reference proteome</keyword>
<reference evidence="1 2" key="1">
    <citation type="submission" date="2015-04" db="EMBL/GenBank/DDBJ databases">
        <title>The draft genome sequence of Roseovarius sp.R12b.</title>
        <authorList>
            <person name="Li G."/>
            <person name="Lai Q."/>
            <person name="Shao Z."/>
            <person name="Yan P."/>
        </authorList>
    </citation>
    <scope>NUCLEOTIDE SEQUENCE [LARGE SCALE GENOMIC DNA]</scope>
    <source>
        <strain evidence="1 2">R12B</strain>
    </source>
</reference>